<keyword evidence="2" id="KW-1185">Reference proteome</keyword>
<dbReference type="Proteomes" id="UP001056778">
    <property type="component" value="Chromosome 1"/>
</dbReference>
<dbReference type="EMBL" id="CM043015">
    <property type="protein sequence ID" value="KAI4470712.1"/>
    <property type="molecule type" value="Genomic_DNA"/>
</dbReference>
<accession>A0ACB9TVC2</accession>
<protein>
    <submittedName>
        <fullName evidence="1">(2')5'-bisphosphate nucleotidase 1</fullName>
    </submittedName>
</protein>
<reference evidence="1" key="1">
    <citation type="submission" date="2022-04" db="EMBL/GenBank/DDBJ databases">
        <title>Chromosome-scale genome assembly of Holotrichia oblita Faldermann.</title>
        <authorList>
            <person name="Rongchong L."/>
        </authorList>
    </citation>
    <scope>NUCLEOTIDE SEQUENCE</scope>
    <source>
        <strain evidence="1">81SQS9</strain>
    </source>
</reference>
<name>A0ACB9TVC2_HOLOL</name>
<comment type="caution">
    <text evidence="1">The sequence shown here is derived from an EMBL/GenBank/DDBJ whole genome shotgun (WGS) entry which is preliminary data.</text>
</comment>
<proteinExistence type="predicted"/>
<organism evidence="1 2">
    <name type="scientific">Holotrichia oblita</name>
    <name type="common">Chafer beetle</name>
    <dbReference type="NCBI Taxonomy" id="644536"/>
    <lineage>
        <taxon>Eukaryota</taxon>
        <taxon>Metazoa</taxon>
        <taxon>Ecdysozoa</taxon>
        <taxon>Arthropoda</taxon>
        <taxon>Hexapoda</taxon>
        <taxon>Insecta</taxon>
        <taxon>Pterygota</taxon>
        <taxon>Neoptera</taxon>
        <taxon>Endopterygota</taxon>
        <taxon>Coleoptera</taxon>
        <taxon>Polyphaga</taxon>
        <taxon>Scarabaeiformia</taxon>
        <taxon>Scarabaeidae</taxon>
        <taxon>Melolonthinae</taxon>
        <taxon>Holotrichia</taxon>
    </lineage>
</organism>
<evidence type="ECO:0000313" key="1">
    <source>
        <dbReference type="EMBL" id="KAI4470712.1"/>
    </source>
</evidence>
<gene>
    <name evidence="1" type="ORF">MML48_1g00288</name>
</gene>
<evidence type="ECO:0000313" key="2">
    <source>
        <dbReference type="Proteomes" id="UP001056778"/>
    </source>
</evidence>
<sequence>MNLGGVIHLNKTGICIVCGCIFILFLYVFSKNGYQNTSKNSVNLKDILKVSVSAAESGGMEVVSTHDIKIEMKGKTKEGANDSVTTADFNSHCAMIALLKHSLPNVKIISEEKTSCEHYQKVANKSTNIGGFESLEDFFVNSWDITIWIDPLDATQEYTERLTDYVTTMVCVAVKGEPVIGVIHKPFSKETYWAWIENGKSSNLINAMPAKKEQTKFIISRSHSGKIRELINHKFADSSVTEAGGAGYKVLEVIKGNADVYIHSTAIKKWDVCAGNAILKGVGGKMTTLYGNNIMYGSDLPVENAKGLIATMRDHEKYLQKL</sequence>